<sequence length="341" mass="37220">MTERASAHTPRLPQPRGPVSAAVIEALHRPCPGAALAATAAARDDPFGEDGPLGEDPQLSLYVCYELHYRGFRGVDPGWEWDPELLRLRGVLERSFHQELLRGVAGGDDLEGELSTLLVEPKTPGGVSHFLATEGNWPQMREYFTHRSLYQLKEADPQAWVIPRLTGQAKASLVAVEYDEFGGGRGERVHAELFADLMAAAGLDAGYGHYLDNAPATTLAPVNLMSYLGLHRGRRGALVGHFAAAEISNPPNSKRMVHALERLGAAEACRHFYLEHVDADAVHEQVMRHEVLGGLLAAEPQLKQDAVFGIQATELLERRFADHLLRAWLSGGTSLRVPLSG</sequence>
<dbReference type="SUPFAM" id="SSF48613">
    <property type="entry name" value="Heme oxygenase-like"/>
    <property type="match status" value="1"/>
</dbReference>
<accession>A0ABT1PBB9</accession>
<proteinExistence type="predicted"/>
<protein>
    <submittedName>
        <fullName evidence="1">Iron-containing redox enzyme family protein</fullName>
    </submittedName>
</protein>
<comment type="caution">
    <text evidence="1">The sequence shown here is derived from an EMBL/GenBank/DDBJ whole genome shotgun (WGS) entry which is preliminary data.</text>
</comment>
<keyword evidence="2" id="KW-1185">Reference proteome</keyword>
<name>A0ABT1PBB9_9ACTN</name>
<evidence type="ECO:0000313" key="2">
    <source>
        <dbReference type="Proteomes" id="UP001206206"/>
    </source>
</evidence>
<organism evidence="1 2">
    <name type="scientific">Streptantibioticus rubrisoli</name>
    <dbReference type="NCBI Taxonomy" id="1387313"/>
    <lineage>
        <taxon>Bacteria</taxon>
        <taxon>Bacillati</taxon>
        <taxon>Actinomycetota</taxon>
        <taxon>Actinomycetes</taxon>
        <taxon>Kitasatosporales</taxon>
        <taxon>Streptomycetaceae</taxon>
        <taxon>Streptantibioticus</taxon>
    </lineage>
</organism>
<dbReference type="SMART" id="SM01236">
    <property type="entry name" value="Haem_oxygenase_2"/>
    <property type="match status" value="1"/>
</dbReference>
<gene>
    <name evidence="1" type="ORF">NON19_11640</name>
</gene>
<dbReference type="EMBL" id="JANFNH010000008">
    <property type="protein sequence ID" value="MCQ4042668.1"/>
    <property type="molecule type" value="Genomic_DNA"/>
</dbReference>
<dbReference type="Pfam" id="PF14518">
    <property type="entry name" value="Haem_oxygenas_2"/>
    <property type="match status" value="1"/>
</dbReference>
<dbReference type="Proteomes" id="UP001206206">
    <property type="component" value="Unassembled WGS sequence"/>
</dbReference>
<dbReference type="Gene3D" id="1.20.910.10">
    <property type="entry name" value="Heme oxygenase-like"/>
    <property type="match status" value="1"/>
</dbReference>
<reference evidence="1 2" key="1">
    <citation type="submission" date="2022-06" db="EMBL/GenBank/DDBJ databases">
        <title>Draft genome sequence of type strain Streptomyces rubrisoli DSM 42083.</title>
        <authorList>
            <person name="Duangmal K."/>
            <person name="Klaysubun C."/>
        </authorList>
    </citation>
    <scope>NUCLEOTIDE SEQUENCE [LARGE SCALE GENOMIC DNA]</scope>
    <source>
        <strain evidence="1 2">DSM 42083</strain>
    </source>
</reference>
<evidence type="ECO:0000313" key="1">
    <source>
        <dbReference type="EMBL" id="MCQ4042668.1"/>
    </source>
</evidence>
<dbReference type="InterPro" id="IPR016084">
    <property type="entry name" value="Haem_Oase-like_multi-hlx"/>
</dbReference>
<dbReference type="RefSeq" id="WP_255927042.1">
    <property type="nucleotide sequence ID" value="NZ_JANFNH010000008.1"/>
</dbReference>